<feature type="transmembrane region" description="Helical" evidence="3">
    <location>
        <begin position="76"/>
        <end position="99"/>
    </location>
</feature>
<keyword evidence="3" id="KW-0472">Membrane</keyword>
<feature type="transmembrane region" description="Helical" evidence="3">
    <location>
        <begin position="149"/>
        <end position="166"/>
    </location>
</feature>
<dbReference type="Pfam" id="PF01145">
    <property type="entry name" value="Band_7"/>
    <property type="match status" value="1"/>
</dbReference>
<keyword evidence="5" id="KW-0645">Protease</keyword>
<keyword evidence="3" id="KW-0812">Transmembrane</keyword>
<comment type="caution">
    <text evidence="5">The sequence shown here is derived from an EMBL/GenBank/DDBJ whole genome shotgun (WGS) entry which is preliminary data.</text>
</comment>
<comment type="subcellular location">
    <subcellularLocation>
        <location evidence="1">Membrane</location>
        <topology evidence="1">Single-pass membrane protein</topology>
    </subcellularLocation>
</comment>
<feature type="transmembrane region" description="Helical" evidence="3">
    <location>
        <begin position="187"/>
        <end position="207"/>
    </location>
</feature>
<protein>
    <submittedName>
        <fullName evidence="5">Protease modulator HflK</fullName>
    </submittedName>
</protein>
<feature type="transmembrane region" description="Helical" evidence="3">
    <location>
        <begin position="43"/>
        <end position="64"/>
    </location>
</feature>
<organism evidence="5 6">
    <name type="scientific">Rhodovastum atsumiense</name>
    <dbReference type="NCBI Taxonomy" id="504468"/>
    <lineage>
        <taxon>Bacteria</taxon>
        <taxon>Pseudomonadati</taxon>
        <taxon>Pseudomonadota</taxon>
        <taxon>Alphaproteobacteria</taxon>
        <taxon>Acetobacterales</taxon>
        <taxon>Acetobacteraceae</taxon>
        <taxon>Rhodovastum</taxon>
    </lineage>
</organism>
<dbReference type="Gene3D" id="3.30.479.30">
    <property type="entry name" value="Band 7 domain"/>
    <property type="match status" value="1"/>
</dbReference>
<accession>A0A5M6IV68</accession>
<sequence>MNDLPAARLEPAHLDPGRPEPGEGAALPDRATAASALRLVRRLTLGLALAAALLAAPPALAGVFPSVTMLRELGRAPFMTLPLAALLVALAGFAGSWAMAWARGRGDPDLVRRAARWPQALLVVPLAGAVAAAVLLPRAAIPPAAPETAWLWGGTMVVLAFPLLLAERVLATLPPARLPEAPALRGLIFLPTILLPAAGLLEIAAGLGAPSLAGRLATALSLLPCAIAAELALRAAGRCFLPPPPAAEARAAVRSVLARLLAEGPRAGGLAAPVRQHLGIDFTRSWALAYVRAAFAPLVLALLLLSWGLSGVAIVGVDRRAVYERFGAPVRVLQPGLHLVLPWPLGRLRAVEFGTVHEVGLKRGDAVPDRFGAEDIPPPGADRLWERSHANETWFLIAAARNGQQSFHMVNADIRLFYRIGLGDADALRATYGVVDLPLLLRRMAGRVMAGFFAGRTLEAALGENREAMAERLRAVLQRDLDAAGTGLDLTAVMIDAIHPPGGAADAYHAVQAAQISAEASISAERGRAHATQAEAWQGVAALATDARATSAELVNTATADATRFAADRDAAAAAGRAFLFERRLSSLATALTSMDLLVVDHRLGGAEAPLIDLRPPTSSLGKEPTN</sequence>
<proteinExistence type="predicted"/>
<dbReference type="InterPro" id="IPR001107">
    <property type="entry name" value="Band_7"/>
</dbReference>
<dbReference type="EMBL" id="VWPK01000018">
    <property type="protein sequence ID" value="KAA5611747.1"/>
    <property type="molecule type" value="Genomic_DNA"/>
</dbReference>
<evidence type="ECO:0000259" key="4">
    <source>
        <dbReference type="SMART" id="SM00244"/>
    </source>
</evidence>
<evidence type="ECO:0000313" key="5">
    <source>
        <dbReference type="EMBL" id="KAA5611747.1"/>
    </source>
</evidence>
<dbReference type="InterPro" id="IPR036013">
    <property type="entry name" value="Band_7/SPFH_dom_sf"/>
</dbReference>
<gene>
    <name evidence="5" type="ORF">F1189_13210</name>
</gene>
<dbReference type="PANTHER" id="PTHR43327">
    <property type="entry name" value="STOMATIN-LIKE PROTEIN 2, MITOCHONDRIAL"/>
    <property type="match status" value="1"/>
</dbReference>
<dbReference type="GO" id="GO:0006508">
    <property type="term" value="P:proteolysis"/>
    <property type="evidence" value="ECO:0007669"/>
    <property type="project" value="UniProtKB-KW"/>
</dbReference>
<feature type="domain" description="Band 7" evidence="4">
    <location>
        <begin position="310"/>
        <end position="512"/>
    </location>
</feature>
<evidence type="ECO:0000256" key="3">
    <source>
        <dbReference type="SAM" id="Phobius"/>
    </source>
</evidence>
<dbReference type="PANTHER" id="PTHR43327:SF10">
    <property type="entry name" value="STOMATIN-LIKE PROTEIN 2, MITOCHONDRIAL"/>
    <property type="match status" value="1"/>
</dbReference>
<feature type="region of interest" description="Disordered" evidence="2">
    <location>
        <begin position="1"/>
        <end position="26"/>
    </location>
</feature>
<dbReference type="InterPro" id="IPR050710">
    <property type="entry name" value="Band7/mec-2_domain"/>
</dbReference>
<evidence type="ECO:0000313" key="6">
    <source>
        <dbReference type="Proteomes" id="UP000325255"/>
    </source>
</evidence>
<dbReference type="AlphaFoldDB" id="A0A5M6IV68"/>
<evidence type="ECO:0000256" key="1">
    <source>
        <dbReference type="ARBA" id="ARBA00004167"/>
    </source>
</evidence>
<evidence type="ECO:0000256" key="2">
    <source>
        <dbReference type="SAM" id="MobiDB-lite"/>
    </source>
</evidence>
<dbReference type="OrthoDB" id="8242650at2"/>
<keyword evidence="3" id="KW-1133">Transmembrane helix</keyword>
<dbReference type="RefSeq" id="WP_150041288.1">
    <property type="nucleotide sequence ID" value="NZ_OW485601.1"/>
</dbReference>
<feature type="transmembrane region" description="Helical" evidence="3">
    <location>
        <begin position="120"/>
        <end position="137"/>
    </location>
</feature>
<dbReference type="SUPFAM" id="SSF117892">
    <property type="entry name" value="Band 7/SPFH domain"/>
    <property type="match status" value="1"/>
</dbReference>
<feature type="transmembrane region" description="Helical" evidence="3">
    <location>
        <begin position="294"/>
        <end position="317"/>
    </location>
</feature>
<dbReference type="GO" id="GO:0008233">
    <property type="term" value="F:peptidase activity"/>
    <property type="evidence" value="ECO:0007669"/>
    <property type="project" value="UniProtKB-KW"/>
</dbReference>
<dbReference type="SMART" id="SM00244">
    <property type="entry name" value="PHB"/>
    <property type="match status" value="1"/>
</dbReference>
<dbReference type="GO" id="GO:0016020">
    <property type="term" value="C:membrane"/>
    <property type="evidence" value="ECO:0007669"/>
    <property type="project" value="UniProtKB-SubCell"/>
</dbReference>
<reference evidence="5 6" key="1">
    <citation type="submission" date="2019-09" db="EMBL/GenBank/DDBJ databases">
        <title>Genome sequence of Rhodovastum atsumiense, a diverse member of the Acetobacteraceae family of non-sulfur purple photosynthetic bacteria.</title>
        <authorList>
            <person name="Meyer T."/>
            <person name="Kyndt J."/>
        </authorList>
    </citation>
    <scope>NUCLEOTIDE SEQUENCE [LARGE SCALE GENOMIC DNA]</scope>
    <source>
        <strain evidence="5 6">DSM 21279</strain>
    </source>
</reference>
<keyword evidence="5" id="KW-0378">Hydrolase</keyword>
<dbReference type="Proteomes" id="UP000325255">
    <property type="component" value="Unassembled WGS sequence"/>
</dbReference>
<feature type="compositionally biased region" description="Basic and acidic residues" evidence="2">
    <location>
        <begin position="10"/>
        <end position="21"/>
    </location>
</feature>
<keyword evidence="6" id="KW-1185">Reference proteome</keyword>
<name>A0A5M6IV68_9PROT</name>